<accession>A0A915I8M7</accession>
<reference evidence="2" key="1">
    <citation type="submission" date="2022-11" db="UniProtKB">
        <authorList>
            <consortium name="WormBaseParasite"/>
        </authorList>
    </citation>
    <scope>IDENTIFICATION</scope>
</reference>
<dbReference type="AlphaFoldDB" id="A0A915I8M7"/>
<protein>
    <submittedName>
        <fullName evidence="2">Uncharacterized protein</fullName>
    </submittedName>
</protein>
<keyword evidence="1" id="KW-1185">Reference proteome</keyword>
<evidence type="ECO:0000313" key="1">
    <source>
        <dbReference type="Proteomes" id="UP000887565"/>
    </source>
</evidence>
<name>A0A915I8M7_ROMCU</name>
<dbReference type="Proteomes" id="UP000887565">
    <property type="component" value="Unplaced"/>
</dbReference>
<sequence length="357" mass="41485">MYDKSIHVNGYNSKVGSIFSSEIRSSRCSNLQFVLALPKVRFLGFDEHHKYEHYAPYLLAKKLGEVESPEKFVSPPDERDTYPNDDLLRIPLGCKYFNNAQFPNERSLLNWIEAIDFGLKQRYITSYGLSLAIFSFAQLVDAARYGGPIRHLSFVGPDRLTTWFQYALEENDDPLLSVGRCIRAVGILAKHTTFRKWNLDSLYGYLNYSLSIYIPDRLKYLKSLNEDAKFREFPPDVLKQIINIEVDLDQPCSLEPETIDEVENPFLVCKQLLLVLLVLSKANVDRNFLRNDVEFAKYLAEKIKPWFIENLRSKGLRFITRSESITWKRFIDESLQASESPFFTREELEEIISQSES</sequence>
<evidence type="ECO:0000313" key="2">
    <source>
        <dbReference type="WBParaSite" id="nRc.2.0.1.t10113-RA"/>
    </source>
</evidence>
<proteinExistence type="predicted"/>
<dbReference type="WBParaSite" id="nRc.2.0.1.t10113-RA">
    <property type="protein sequence ID" value="nRc.2.0.1.t10113-RA"/>
    <property type="gene ID" value="nRc.2.0.1.g10113"/>
</dbReference>
<organism evidence="1 2">
    <name type="scientific">Romanomermis culicivorax</name>
    <name type="common">Nematode worm</name>
    <dbReference type="NCBI Taxonomy" id="13658"/>
    <lineage>
        <taxon>Eukaryota</taxon>
        <taxon>Metazoa</taxon>
        <taxon>Ecdysozoa</taxon>
        <taxon>Nematoda</taxon>
        <taxon>Enoplea</taxon>
        <taxon>Dorylaimia</taxon>
        <taxon>Mermithida</taxon>
        <taxon>Mermithoidea</taxon>
        <taxon>Mermithidae</taxon>
        <taxon>Romanomermis</taxon>
    </lineage>
</organism>